<dbReference type="PANTHER" id="PTHR23531:SF2">
    <property type="entry name" value="PERMEASE"/>
    <property type="match status" value="1"/>
</dbReference>
<evidence type="ECO:0000256" key="5">
    <source>
        <dbReference type="ARBA" id="ARBA00023136"/>
    </source>
</evidence>
<dbReference type="InterPro" id="IPR005829">
    <property type="entry name" value="Sugar_transporter_CS"/>
</dbReference>
<evidence type="ECO:0000256" key="3">
    <source>
        <dbReference type="ARBA" id="ARBA00022692"/>
    </source>
</evidence>
<evidence type="ECO:0000259" key="7">
    <source>
        <dbReference type="PROSITE" id="PS50850"/>
    </source>
</evidence>
<dbReference type="Pfam" id="PF07690">
    <property type="entry name" value="MFS_1"/>
    <property type="match status" value="1"/>
</dbReference>
<organism evidence="8 9">
    <name type="scientific">Abyssicoccus albus</name>
    <dbReference type="NCBI Taxonomy" id="1817405"/>
    <lineage>
        <taxon>Bacteria</taxon>
        <taxon>Bacillati</taxon>
        <taxon>Bacillota</taxon>
        <taxon>Bacilli</taxon>
        <taxon>Bacillales</taxon>
        <taxon>Abyssicoccaceae</taxon>
    </lineage>
</organism>
<keyword evidence="2" id="KW-0813">Transport</keyword>
<dbReference type="InterPro" id="IPR011701">
    <property type="entry name" value="MFS"/>
</dbReference>
<dbReference type="CDD" id="cd17489">
    <property type="entry name" value="MFS_YfcJ_like"/>
    <property type="match status" value="1"/>
</dbReference>
<evidence type="ECO:0000256" key="6">
    <source>
        <dbReference type="SAM" id="Phobius"/>
    </source>
</evidence>
<protein>
    <submittedName>
        <fullName evidence="8">Putative MFS family arabinose efflux permease</fullName>
    </submittedName>
</protein>
<feature type="domain" description="Major facilitator superfamily (MFS) profile" evidence="7">
    <location>
        <begin position="12"/>
        <end position="385"/>
    </location>
</feature>
<dbReference type="InterPro" id="IPR052714">
    <property type="entry name" value="MFS_Exporter"/>
</dbReference>
<dbReference type="SUPFAM" id="SSF103473">
    <property type="entry name" value="MFS general substrate transporter"/>
    <property type="match status" value="1"/>
</dbReference>
<dbReference type="OrthoDB" id="9814001at2"/>
<feature type="transmembrane region" description="Helical" evidence="6">
    <location>
        <begin position="208"/>
        <end position="230"/>
    </location>
</feature>
<sequence length="392" mass="43166">MNSTTNKIWTKDFILICIANFFTFSAFQMTLPTLPLFIQELGGTDEIIGMIVSIFTVSALLIRPFTGQGLEFIGRRKVYLTGVILFALSLSLLSIVHSILFLFIIRIIQGFGWGMTTTSAGTVATDIIPEHRRGEGMGYYGLSVNIALAFGPSLGLLLVDFISFMELFLITAGLVFTAFIIGLFIQYKPIELTETSVRHFQLDFFEKNALPPATLLFFITVTFGGITSYLPLYTKDLGFASYHIQLYFMIYAIALLVTRLYSGRLYDQYGLKPVFVPGTLLIIIAMLLLAWLPSPIVLYIAAALYGTGFGSVQPALQAWAVNSASKTRKGMANATFFSAFDLGVGMGALSFGFIAHMTGYSTIYIVAALSVLTSLCLYLFVIRTRQSNSVSK</sequence>
<keyword evidence="9" id="KW-1185">Reference proteome</keyword>
<feature type="transmembrane region" description="Helical" evidence="6">
    <location>
        <begin position="12"/>
        <end position="31"/>
    </location>
</feature>
<dbReference type="PROSITE" id="PS50850">
    <property type="entry name" value="MFS"/>
    <property type="match status" value="1"/>
</dbReference>
<feature type="transmembrane region" description="Helical" evidence="6">
    <location>
        <begin position="168"/>
        <end position="187"/>
    </location>
</feature>
<evidence type="ECO:0000313" key="8">
    <source>
        <dbReference type="EMBL" id="RPF57433.1"/>
    </source>
</evidence>
<name>A0A3N5BIL9_9BACL</name>
<dbReference type="RefSeq" id="WP_123807089.1">
    <property type="nucleotide sequence ID" value="NZ_RKRK01000002.1"/>
</dbReference>
<dbReference type="AlphaFoldDB" id="A0A3N5BIL9"/>
<dbReference type="GO" id="GO:0005886">
    <property type="term" value="C:plasma membrane"/>
    <property type="evidence" value="ECO:0007669"/>
    <property type="project" value="UniProtKB-SubCell"/>
</dbReference>
<dbReference type="EMBL" id="RKRK01000002">
    <property type="protein sequence ID" value="RPF57433.1"/>
    <property type="molecule type" value="Genomic_DNA"/>
</dbReference>
<evidence type="ECO:0000313" key="9">
    <source>
        <dbReference type="Proteomes" id="UP000277108"/>
    </source>
</evidence>
<feature type="transmembrane region" description="Helical" evidence="6">
    <location>
        <begin position="47"/>
        <end position="66"/>
    </location>
</feature>
<feature type="transmembrane region" description="Helical" evidence="6">
    <location>
        <begin position="78"/>
        <end position="105"/>
    </location>
</feature>
<evidence type="ECO:0000256" key="4">
    <source>
        <dbReference type="ARBA" id="ARBA00022989"/>
    </source>
</evidence>
<proteinExistence type="predicted"/>
<feature type="transmembrane region" description="Helical" evidence="6">
    <location>
        <begin position="361"/>
        <end position="382"/>
    </location>
</feature>
<keyword evidence="5 6" id="KW-0472">Membrane</keyword>
<comment type="caution">
    <text evidence="8">The sequence shown here is derived from an EMBL/GenBank/DDBJ whole genome shotgun (WGS) entry which is preliminary data.</text>
</comment>
<feature type="transmembrane region" description="Helical" evidence="6">
    <location>
        <begin position="334"/>
        <end position="355"/>
    </location>
</feature>
<dbReference type="Proteomes" id="UP000277108">
    <property type="component" value="Unassembled WGS sequence"/>
</dbReference>
<gene>
    <name evidence="8" type="ORF">EDD62_0051</name>
</gene>
<evidence type="ECO:0000256" key="1">
    <source>
        <dbReference type="ARBA" id="ARBA00004651"/>
    </source>
</evidence>
<evidence type="ECO:0000256" key="2">
    <source>
        <dbReference type="ARBA" id="ARBA00022448"/>
    </source>
</evidence>
<reference evidence="8 9" key="1">
    <citation type="submission" date="2018-11" db="EMBL/GenBank/DDBJ databases">
        <title>Genomic Encyclopedia of Type Strains, Phase IV (KMG-IV): sequencing the most valuable type-strain genomes for metagenomic binning, comparative biology and taxonomic classification.</title>
        <authorList>
            <person name="Goeker M."/>
        </authorList>
    </citation>
    <scope>NUCLEOTIDE SEQUENCE [LARGE SCALE GENOMIC DNA]</scope>
    <source>
        <strain evidence="8 9">DSM 29158</strain>
    </source>
</reference>
<comment type="subcellular location">
    <subcellularLocation>
        <location evidence="1">Cell membrane</location>
        <topology evidence="1">Multi-pass membrane protein</topology>
    </subcellularLocation>
</comment>
<keyword evidence="3 6" id="KW-0812">Transmembrane</keyword>
<feature type="transmembrane region" description="Helical" evidence="6">
    <location>
        <begin position="274"/>
        <end position="292"/>
    </location>
</feature>
<accession>A0A3N5BIL9</accession>
<feature type="transmembrane region" description="Helical" evidence="6">
    <location>
        <begin position="140"/>
        <end position="162"/>
    </location>
</feature>
<dbReference type="GO" id="GO:0022857">
    <property type="term" value="F:transmembrane transporter activity"/>
    <property type="evidence" value="ECO:0007669"/>
    <property type="project" value="InterPro"/>
</dbReference>
<dbReference type="Gene3D" id="1.20.1250.20">
    <property type="entry name" value="MFS general substrate transporter like domains"/>
    <property type="match status" value="2"/>
</dbReference>
<dbReference type="PANTHER" id="PTHR23531">
    <property type="entry name" value="QUINOLENE RESISTANCE PROTEIN NORA"/>
    <property type="match status" value="1"/>
</dbReference>
<dbReference type="InterPro" id="IPR020846">
    <property type="entry name" value="MFS_dom"/>
</dbReference>
<keyword evidence="4 6" id="KW-1133">Transmembrane helix</keyword>
<feature type="transmembrane region" description="Helical" evidence="6">
    <location>
        <begin position="242"/>
        <end position="262"/>
    </location>
</feature>
<dbReference type="InterPro" id="IPR036259">
    <property type="entry name" value="MFS_trans_sf"/>
</dbReference>
<dbReference type="PROSITE" id="PS00216">
    <property type="entry name" value="SUGAR_TRANSPORT_1"/>
    <property type="match status" value="1"/>
</dbReference>